<evidence type="ECO:0000313" key="5">
    <source>
        <dbReference type="Proteomes" id="UP000192578"/>
    </source>
</evidence>
<dbReference type="Gene3D" id="3.30.2450.30">
    <property type="match status" value="1"/>
</dbReference>
<dbReference type="OrthoDB" id="523901at2759"/>
<feature type="compositionally biased region" description="Low complexity" evidence="3">
    <location>
        <begin position="278"/>
        <end position="309"/>
    </location>
</feature>
<keyword evidence="5" id="KW-1185">Reference proteome</keyword>
<name>A0A9X6NBN4_HYPEX</name>
<dbReference type="GO" id="GO:0005634">
    <property type="term" value="C:nucleus"/>
    <property type="evidence" value="ECO:0007669"/>
    <property type="project" value="TreeGrafter"/>
</dbReference>
<dbReference type="GO" id="GO:0000981">
    <property type="term" value="F:DNA-binding transcription factor activity, RNA polymerase II-specific"/>
    <property type="evidence" value="ECO:0007669"/>
    <property type="project" value="TreeGrafter"/>
</dbReference>
<evidence type="ECO:0000313" key="4">
    <source>
        <dbReference type="EMBL" id="OWA51010.1"/>
    </source>
</evidence>
<dbReference type="Proteomes" id="UP000192578">
    <property type="component" value="Unassembled WGS sequence"/>
</dbReference>
<feature type="region of interest" description="Disordered" evidence="3">
    <location>
        <begin position="1"/>
        <end position="21"/>
    </location>
</feature>
<sequence>MEPSLSEEGSSETGDRDHNERELATKVLNIQAKRFYVDVKENQRGRFIKLAEVAAGRRKNRIIFPMSITAEFRDRLTEFQQASDQIGPTAPTPLPEDGKLHSVVIVKDFRRYYLDLKENERGRFVRVSLISRGARSQIGIPAQGILRLRDAFTELIEEFGNQEEHEEERVPFRGELPKSRSIRVENKTFYFDVDQNNRGMFMKISEVKPNFRSSITIPERSWGKMRDIISEYMLDIRSEAREQDPVLPPPSHHQQPPRSGGAGAGAGAGPHAPPHPHPSQQQQQPPAGSGPSAPGSAGPIGHFPGSPGDPRGGGGLGDPRGGGGPGRPGTSSQPPFHHHQQQHQHHPHPQQQHPQQQQQQQQQNQSYRGPGRGPGSSSLGL</sequence>
<protein>
    <submittedName>
        <fullName evidence="4">Transcriptional activator protein Pur-alpha</fullName>
    </submittedName>
</protein>
<gene>
    <name evidence="4" type="ORF">BV898_15513</name>
</gene>
<dbReference type="Gene3D" id="3.10.450.700">
    <property type="match status" value="1"/>
</dbReference>
<dbReference type="SMART" id="SM00712">
    <property type="entry name" value="PUR"/>
    <property type="match status" value="3"/>
</dbReference>
<comment type="similarity">
    <text evidence="1">Belongs to the PUR DNA-binding protein family.</text>
</comment>
<proteinExistence type="inferred from homology"/>
<dbReference type="GO" id="GO:0032422">
    <property type="term" value="F:purine-rich negative regulatory element binding"/>
    <property type="evidence" value="ECO:0007669"/>
    <property type="project" value="InterPro"/>
</dbReference>
<dbReference type="GO" id="GO:0000977">
    <property type="term" value="F:RNA polymerase II transcription regulatory region sequence-specific DNA binding"/>
    <property type="evidence" value="ECO:0007669"/>
    <property type="project" value="InterPro"/>
</dbReference>
<dbReference type="EMBL" id="MTYJ01000211">
    <property type="protein sequence ID" value="OWA51010.1"/>
    <property type="molecule type" value="Genomic_DNA"/>
</dbReference>
<feature type="compositionally biased region" description="Low complexity" evidence="3">
    <location>
        <begin position="349"/>
        <end position="363"/>
    </location>
</feature>
<dbReference type="PANTHER" id="PTHR12611:SF0">
    <property type="entry name" value="PURINE-RICH BINDING PROTEIN-ALPHA, ISOFORM B"/>
    <property type="match status" value="1"/>
</dbReference>
<evidence type="ECO:0000256" key="3">
    <source>
        <dbReference type="SAM" id="MobiDB-lite"/>
    </source>
</evidence>
<evidence type="ECO:0000256" key="2">
    <source>
        <dbReference type="ARBA" id="ARBA00023125"/>
    </source>
</evidence>
<evidence type="ECO:0000256" key="1">
    <source>
        <dbReference type="ARBA" id="ARBA00009251"/>
    </source>
</evidence>
<feature type="compositionally biased region" description="Basic residues" evidence="3">
    <location>
        <begin position="336"/>
        <end position="348"/>
    </location>
</feature>
<organism evidence="4 5">
    <name type="scientific">Hypsibius exemplaris</name>
    <name type="common">Freshwater tardigrade</name>
    <dbReference type="NCBI Taxonomy" id="2072580"/>
    <lineage>
        <taxon>Eukaryota</taxon>
        <taxon>Metazoa</taxon>
        <taxon>Ecdysozoa</taxon>
        <taxon>Tardigrada</taxon>
        <taxon>Eutardigrada</taxon>
        <taxon>Parachela</taxon>
        <taxon>Hypsibioidea</taxon>
        <taxon>Hypsibiidae</taxon>
        <taxon>Hypsibius</taxon>
    </lineage>
</organism>
<dbReference type="FunFam" id="3.30.2450.30:FF:000003">
    <property type="entry name" value="Histone acetyltransferase"/>
    <property type="match status" value="1"/>
</dbReference>
<feature type="compositionally biased region" description="Gly residues" evidence="3">
    <location>
        <begin position="310"/>
        <end position="327"/>
    </location>
</feature>
<keyword evidence="2" id="KW-0238">DNA-binding</keyword>
<dbReference type="InterPro" id="IPR006628">
    <property type="entry name" value="PUR-bd_fam"/>
</dbReference>
<feature type="region of interest" description="Disordered" evidence="3">
    <location>
        <begin position="243"/>
        <end position="381"/>
    </location>
</feature>
<reference evidence="5" key="1">
    <citation type="submission" date="2017-01" db="EMBL/GenBank/DDBJ databases">
        <title>Comparative genomics of anhydrobiosis in the tardigrade Hypsibius dujardini.</title>
        <authorList>
            <person name="Yoshida Y."/>
            <person name="Koutsovoulos G."/>
            <person name="Laetsch D."/>
            <person name="Stevens L."/>
            <person name="Kumar S."/>
            <person name="Horikawa D."/>
            <person name="Ishino K."/>
            <person name="Komine S."/>
            <person name="Tomita M."/>
            <person name="Blaxter M."/>
            <person name="Arakawa K."/>
        </authorList>
    </citation>
    <scope>NUCLEOTIDE SEQUENCE [LARGE SCALE GENOMIC DNA]</scope>
    <source>
        <strain evidence="5">Z151</strain>
    </source>
</reference>
<dbReference type="AlphaFoldDB" id="A0A9X6NBN4"/>
<dbReference type="Pfam" id="PF04845">
    <property type="entry name" value="PurA"/>
    <property type="match status" value="1"/>
</dbReference>
<dbReference type="PANTHER" id="PTHR12611">
    <property type="entry name" value="PUR-TRANSCRIPTIONAL ACTIVATOR"/>
    <property type="match status" value="1"/>
</dbReference>
<accession>A0A9X6NBN4</accession>
<comment type="caution">
    <text evidence="4">The sequence shown here is derived from an EMBL/GenBank/DDBJ whole genome shotgun (WGS) entry which is preliminary data.</text>
</comment>